<sequence length="42" mass="4521">MVIQTTASPRSPDLPTPYGGYPDPPSQDCRSRVIGDCNEVLS</sequence>
<organism evidence="2 3">
    <name type="scientific">Cobetia marina</name>
    <name type="common">Deleya marina</name>
    <dbReference type="NCBI Taxonomy" id="28258"/>
    <lineage>
        <taxon>Bacteria</taxon>
        <taxon>Pseudomonadati</taxon>
        <taxon>Pseudomonadota</taxon>
        <taxon>Gammaproteobacteria</taxon>
        <taxon>Oceanospirillales</taxon>
        <taxon>Halomonadaceae</taxon>
        <taxon>Cobetia</taxon>
    </lineage>
</organism>
<dbReference type="RefSeq" id="WP_341542145.1">
    <property type="nucleotide sequence ID" value="NZ_JBAKAP010000005.1"/>
</dbReference>
<protein>
    <submittedName>
        <fullName evidence="2">Uncharacterized protein</fullName>
    </submittedName>
</protein>
<evidence type="ECO:0000256" key="1">
    <source>
        <dbReference type="SAM" id="MobiDB-lite"/>
    </source>
</evidence>
<evidence type="ECO:0000313" key="2">
    <source>
        <dbReference type="EMBL" id="MEL0616447.1"/>
    </source>
</evidence>
<evidence type="ECO:0000313" key="3">
    <source>
        <dbReference type="Proteomes" id="UP001378242"/>
    </source>
</evidence>
<accession>A0ABU9GDA0</accession>
<dbReference type="EMBL" id="JBAKAP010000005">
    <property type="protein sequence ID" value="MEL0616447.1"/>
    <property type="molecule type" value="Genomic_DNA"/>
</dbReference>
<gene>
    <name evidence="2" type="ORF">V6243_06345</name>
</gene>
<feature type="region of interest" description="Disordered" evidence="1">
    <location>
        <begin position="1"/>
        <end position="42"/>
    </location>
</feature>
<comment type="caution">
    <text evidence="2">The sequence shown here is derived from an EMBL/GenBank/DDBJ whole genome shotgun (WGS) entry which is preliminary data.</text>
</comment>
<reference evidence="2 3" key="1">
    <citation type="submission" date="2024-02" db="EMBL/GenBank/DDBJ databases">
        <title>Bacteria isolated from the canopy kelp, Nereocystis luetkeana.</title>
        <authorList>
            <person name="Pfister C.A."/>
            <person name="Younker I.T."/>
            <person name="Light S.H."/>
        </authorList>
    </citation>
    <scope>NUCLEOTIDE SEQUENCE [LARGE SCALE GENOMIC DNA]</scope>
    <source>
        <strain evidence="2 3">TI.5.07</strain>
    </source>
</reference>
<keyword evidence="3" id="KW-1185">Reference proteome</keyword>
<name>A0ABU9GDA0_COBMA</name>
<dbReference type="Proteomes" id="UP001378242">
    <property type="component" value="Unassembled WGS sequence"/>
</dbReference>
<proteinExistence type="predicted"/>